<sequence>MAASSLFGKVAELIMGKSAPSGGGKAARSISNAYADGIRRIVGHMEELASPTLLAGSVQFVGFADLKQRLGDKWQVVADRAAAIAETEIDSLIGPDDIYKPDGENGYLICFDSTDEDYAHMCAQRISSAIEVRLLTELLDLEGPRQVDTFVSRVEVEPIRNAADPAQVLQNSLERIRAEASVGRHGNIPNLLHVGALYQPIWSSQDYGHTSNRCLLDPVAGSVTARRISEIDEAESLIEVLARLDSVLYTKSIEGLHDALKVLKRAGIIVPVNYLTLSGKHAEDFLKLASQLPPDYKKFITLDIVGIPATGSTETLRDIVTLTRQITETIILQTTPQDPRLDAELLRLIWGVSINIAEQAADDADLGRDLLRFARLSTSKGLHSFAYGANTMGRAIMAYEAGIEYIGGAAVHPTVSSPRPESRFNPIFGENVTRLRQSGSTKSLRSHTRFAPRNPNSTLTVPGGRPTQCRILNVSASGAAIVTSQRPSPGTIVAIGSIAAEVVRASETGIAVRFLEIQLPETAGAALATPLEDSSLLETLR</sequence>
<gene>
    <name evidence="3" type="ORF">PSQ90_12755</name>
</gene>
<dbReference type="InterPro" id="IPR009875">
    <property type="entry name" value="PilZ_domain"/>
</dbReference>
<evidence type="ECO:0000313" key="4">
    <source>
        <dbReference type="Proteomes" id="UP001222118"/>
    </source>
</evidence>
<dbReference type="Pfam" id="PF07238">
    <property type="entry name" value="PilZ"/>
    <property type="match status" value="1"/>
</dbReference>
<feature type="domain" description="PilZ" evidence="2">
    <location>
        <begin position="445"/>
        <end position="520"/>
    </location>
</feature>
<proteinExistence type="predicted"/>
<dbReference type="Proteomes" id="UP001222118">
    <property type="component" value="Chromosome"/>
</dbReference>
<evidence type="ECO:0000313" key="3">
    <source>
        <dbReference type="EMBL" id="WDR05154.1"/>
    </source>
</evidence>
<protein>
    <submittedName>
        <fullName evidence="3">PilZ domain-containing protein</fullName>
    </submittedName>
</protein>
<name>A0ABY7YW33_9HYPH</name>
<evidence type="ECO:0000259" key="2">
    <source>
        <dbReference type="Pfam" id="PF07238"/>
    </source>
</evidence>
<dbReference type="RefSeq" id="WP_282210673.1">
    <property type="nucleotide sequence ID" value="NZ_CP118247.1"/>
</dbReference>
<dbReference type="EMBL" id="CP118247">
    <property type="protein sequence ID" value="WDR05154.1"/>
    <property type="molecule type" value="Genomic_DNA"/>
</dbReference>
<organism evidence="3 4">
    <name type="scientific">Devosia rhodophyticola</name>
    <dbReference type="NCBI Taxonomy" id="3026423"/>
    <lineage>
        <taxon>Bacteria</taxon>
        <taxon>Pseudomonadati</taxon>
        <taxon>Pseudomonadota</taxon>
        <taxon>Alphaproteobacteria</taxon>
        <taxon>Hyphomicrobiales</taxon>
        <taxon>Devosiaceae</taxon>
        <taxon>Devosia</taxon>
    </lineage>
</organism>
<accession>A0ABY7YW33</accession>
<reference evidence="3 4" key="1">
    <citation type="submission" date="2023-02" db="EMBL/GenBank/DDBJ databases">
        <title>Devosia chondri sp. nov., isolated from the phycosphere of marine algae.</title>
        <authorList>
            <person name="Kim J.M."/>
            <person name="Lee J.K."/>
            <person name="Choi B.J."/>
            <person name="Bayburt H."/>
            <person name="Jeon C.O."/>
        </authorList>
    </citation>
    <scope>NUCLEOTIDE SEQUENCE [LARGE SCALE GENOMIC DNA]</scope>
    <source>
        <strain evidence="3 4">G2-5</strain>
    </source>
</reference>
<evidence type="ECO:0000256" key="1">
    <source>
        <dbReference type="SAM" id="MobiDB-lite"/>
    </source>
</evidence>
<feature type="region of interest" description="Disordered" evidence="1">
    <location>
        <begin position="438"/>
        <end position="465"/>
    </location>
</feature>
<dbReference type="SUPFAM" id="SSF141371">
    <property type="entry name" value="PilZ domain-like"/>
    <property type="match status" value="1"/>
</dbReference>
<keyword evidence="4" id="KW-1185">Reference proteome</keyword>